<accession>A0ABQ5KNN1</accession>
<feature type="domain" description="Alcohol dehydrogenase-like C-terminal" evidence="3">
    <location>
        <begin position="32"/>
        <end position="106"/>
    </location>
</feature>
<evidence type="ECO:0000256" key="1">
    <source>
        <dbReference type="ARBA" id="ARBA00022857"/>
    </source>
</evidence>
<gene>
    <name evidence="4" type="ORF">ADUPG1_007605</name>
</gene>
<dbReference type="SUPFAM" id="SSF51735">
    <property type="entry name" value="NAD(P)-binding Rossmann-fold domains"/>
    <property type="match status" value="1"/>
</dbReference>
<keyword evidence="2" id="KW-0560">Oxidoreductase</keyword>
<evidence type="ECO:0000313" key="4">
    <source>
        <dbReference type="EMBL" id="GKT34122.1"/>
    </source>
</evidence>
<protein>
    <submittedName>
        <fullName evidence="4">NAD(P)-dependent alcohol dehydrogenase</fullName>
    </submittedName>
</protein>
<name>A0ABQ5KNN1_9EUKA</name>
<dbReference type="EMBL" id="BQXS01010697">
    <property type="protein sequence ID" value="GKT34122.1"/>
    <property type="molecule type" value="Genomic_DNA"/>
</dbReference>
<dbReference type="Proteomes" id="UP001057375">
    <property type="component" value="Unassembled WGS sequence"/>
</dbReference>
<evidence type="ECO:0000313" key="5">
    <source>
        <dbReference type="Proteomes" id="UP001057375"/>
    </source>
</evidence>
<dbReference type="Pfam" id="PF00107">
    <property type="entry name" value="ADH_zinc_N"/>
    <property type="match status" value="1"/>
</dbReference>
<keyword evidence="5" id="KW-1185">Reference proteome</keyword>
<organism evidence="4 5">
    <name type="scientific">Aduncisulcus paluster</name>
    <dbReference type="NCBI Taxonomy" id="2918883"/>
    <lineage>
        <taxon>Eukaryota</taxon>
        <taxon>Metamonada</taxon>
        <taxon>Carpediemonas-like organisms</taxon>
        <taxon>Aduncisulcus</taxon>
    </lineage>
</organism>
<keyword evidence="1" id="KW-0521">NADP</keyword>
<dbReference type="InterPro" id="IPR036291">
    <property type="entry name" value="NAD(P)-bd_dom_sf"/>
</dbReference>
<feature type="non-terminal residue" evidence="4">
    <location>
        <position position="115"/>
    </location>
</feature>
<proteinExistence type="predicted"/>
<comment type="caution">
    <text evidence="4">The sequence shown here is derived from an EMBL/GenBank/DDBJ whole genome shotgun (WGS) entry which is preliminary data.</text>
</comment>
<evidence type="ECO:0000259" key="3">
    <source>
        <dbReference type="Pfam" id="PF00107"/>
    </source>
</evidence>
<evidence type="ECO:0000256" key="2">
    <source>
        <dbReference type="ARBA" id="ARBA00023002"/>
    </source>
</evidence>
<reference evidence="4" key="1">
    <citation type="submission" date="2022-03" db="EMBL/GenBank/DDBJ databases">
        <title>Draft genome sequence of Aduncisulcus paluster, a free-living microaerophilic Fornicata.</title>
        <authorList>
            <person name="Yuyama I."/>
            <person name="Kume K."/>
            <person name="Tamura T."/>
            <person name="Inagaki Y."/>
            <person name="Hashimoto T."/>
        </authorList>
    </citation>
    <scope>NUCLEOTIDE SEQUENCE</scope>
    <source>
        <strain evidence="4">NY0171</strain>
    </source>
</reference>
<dbReference type="Gene3D" id="3.40.50.720">
    <property type="entry name" value="NAD(P)-binding Rossmann-like Domain"/>
    <property type="match status" value="1"/>
</dbReference>
<sequence length="115" mass="12071">MLVGGLEAQNFIGAANLQPGQHILINGAGGSIGTMAIQLAKLQGAVVTAVDRADKLEFLKAVGADYTIDYQSEDYTKGETKYDAILDVVGKGHYGRGVKCLNPGGYYLIANPSLP</sequence>
<dbReference type="PANTHER" id="PTHR48106">
    <property type="entry name" value="QUINONE OXIDOREDUCTASE PIG3-RELATED"/>
    <property type="match status" value="1"/>
</dbReference>
<dbReference type="InterPro" id="IPR013149">
    <property type="entry name" value="ADH-like_C"/>
</dbReference>